<sequence>MDQADARPSRPDSLAIRTQNVGVYRQGRWILKDVDWSVPSGACVAVLGPNGSGKSTLTRVISGYLWPTVGEVSVLGEAFGSVNLHDLRESLRLVQPTGLAEPDPEMTALEVATTGAFGTVGLYRETTPHDRAEAERLLETVGLHAALRTPYMSLSSGERIRCLMARAMVRKPRLLLLDEPTSGLDLLAREQVLATIQSLHQEADPPTVVLITHHLEELPPAVSHVMVLQDGRVAAQGDPESVLRSDLLSDVYQCPLEVVRADGRYYSRVSPGAWASLLSGGARA</sequence>
<feature type="domain" description="ABC transporter" evidence="6">
    <location>
        <begin position="16"/>
        <end position="255"/>
    </location>
</feature>
<comment type="function">
    <text evidence="5">Part of the ABC transporter complex HmuTUV involved in hemin import. Responsible for energy coupling to the transport system.</text>
</comment>
<name>A0ABT6FDZ8_9BACT</name>
<dbReference type="Pfam" id="PF00005">
    <property type="entry name" value="ABC_tran"/>
    <property type="match status" value="1"/>
</dbReference>
<evidence type="ECO:0000256" key="2">
    <source>
        <dbReference type="ARBA" id="ARBA00022741"/>
    </source>
</evidence>
<dbReference type="Proteomes" id="UP001216907">
    <property type="component" value="Unassembled WGS sequence"/>
</dbReference>
<dbReference type="InterPro" id="IPR003439">
    <property type="entry name" value="ABC_transporter-like_ATP-bd"/>
</dbReference>
<evidence type="ECO:0000256" key="5">
    <source>
        <dbReference type="ARBA" id="ARBA00037066"/>
    </source>
</evidence>
<keyword evidence="1" id="KW-0813">Transport</keyword>
<dbReference type="RefSeq" id="WP_277862104.1">
    <property type="nucleotide sequence ID" value="NZ_JARRAG010000002.1"/>
</dbReference>
<dbReference type="EMBL" id="JARRAG010000002">
    <property type="protein sequence ID" value="MDG3005774.1"/>
    <property type="molecule type" value="Genomic_DNA"/>
</dbReference>
<evidence type="ECO:0000256" key="4">
    <source>
        <dbReference type="ARBA" id="ARBA00022967"/>
    </source>
</evidence>
<proteinExistence type="predicted"/>
<dbReference type="PANTHER" id="PTHR42794:SF1">
    <property type="entry name" value="HEMIN IMPORT ATP-BINDING PROTEIN HMUV"/>
    <property type="match status" value="1"/>
</dbReference>
<dbReference type="SMART" id="SM00382">
    <property type="entry name" value="AAA"/>
    <property type="match status" value="1"/>
</dbReference>
<keyword evidence="3 7" id="KW-0067">ATP-binding</keyword>
<organism evidence="7 8">
    <name type="scientific">Paludisphaera mucosa</name>
    <dbReference type="NCBI Taxonomy" id="3030827"/>
    <lineage>
        <taxon>Bacteria</taxon>
        <taxon>Pseudomonadati</taxon>
        <taxon>Planctomycetota</taxon>
        <taxon>Planctomycetia</taxon>
        <taxon>Isosphaerales</taxon>
        <taxon>Isosphaeraceae</taxon>
        <taxon>Paludisphaera</taxon>
    </lineage>
</organism>
<dbReference type="PROSITE" id="PS50893">
    <property type="entry name" value="ABC_TRANSPORTER_2"/>
    <property type="match status" value="1"/>
</dbReference>
<dbReference type="GO" id="GO:0005524">
    <property type="term" value="F:ATP binding"/>
    <property type="evidence" value="ECO:0007669"/>
    <property type="project" value="UniProtKB-KW"/>
</dbReference>
<keyword evidence="2" id="KW-0547">Nucleotide-binding</keyword>
<keyword evidence="4" id="KW-1278">Translocase</keyword>
<reference evidence="7 8" key="1">
    <citation type="submission" date="2023-03" db="EMBL/GenBank/DDBJ databases">
        <title>Paludisphaera mucosa sp. nov. a novel planctomycete from northern fen.</title>
        <authorList>
            <person name="Ivanova A."/>
        </authorList>
    </citation>
    <scope>NUCLEOTIDE SEQUENCE [LARGE SCALE GENOMIC DNA]</scope>
    <source>
        <strain evidence="7 8">Pla2</strain>
    </source>
</reference>
<dbReference type="SUPFAM" id="SSF52540">
    <property type="entry name" value="P-loop containing nucleoside triphosphate hydrolases"/>
    <property type="match status" value="1"/>
</dbReference>
<dbReference type="InterPro" id="IPR003593">
    <property type="entry name" value="AAA+_ATPase"/>
</dbReference>
<evidence type="ECO:0000256" key="1">
    <source>
        <dbReference type="ARBA" id="ARBA00022448"/>
    </source>
</evidence>
<dbReference type="Gene3D" id="3.40.50.300">
    <property type="entry name" value="P-loop containing nucleotide triphosphate hydrolases"/>
    <property type="match status" value="1"/>
</dbReference>
<evidence type="ECO:0000259" key="6">
    <source>
        <dbReference type="PROSITE" id="PS50893"/>
    </source>
</evidence>
<dbReference type="InterPro" id="IPR027417">
    <property type="entry name" value="P-loop_NTPase"/>
</dbReference>
<evidence type="ECO:0000313" key="8">
    <source>
        <dbReference type="Proteomes" id="UP001216907"/>
    </source>
</evidence>
<keyword evidence="8" id="KW-1185">Reference proteome</keyword>
<comment type="caution">
    <text evidence="7">The sequence shown here is derived from an EMBL/GenBank/DDBJ whole genome shotgun (WGS) entry which is preliminary data.</text>
</comment>
<evidence type="ECO:0000256" key="3">
    <source>
        <dbReference type="ARBA" id="ARBA00022840"/>
    </source>
</evidence>
<gene>
    <name evidence="7" type="ORF">PZE19_18460</name>
</gene>
<protein>
    <submittedName>
        <fullName evidence="7">ATP-binding cassette domain-containing protein</fullName>
    </submittedName>
</protein>
<accession>A0ABT6FDZ8</accession>
<evidence type="ECO:0000313" key="7">
    <source>
        <dbReference type="EMBL" id="MDG3005774.1"/>
    </source>
</evidence>
<dbReference type="PANTHER" id="PTHR42794">
    <property type="entry name" value="HEMIN IMPORT ATP-BINDING PROTEIN HMUV"/>
    <property type="match status" value="1"/>
</dbReference>